<evidence type="ECO:0000313" key="1">
    <source>
        <dbReference type="EMBL" id="GAA0766003.1"/>
    </source>
</evidence>
<dbReference type="SUPFAM" id="SSF75005">
    <property type="entry name" value="Arabinanase/levansucrase/invertase"/>
    <property type="match status" value="1"/>
</dbReference>
<dbReference type="Pfam" id="PF04122">
    <property type="entry name" value="CW_binding_2"/>
    <property type="match status" value="1"/>
</dbReference>
<dbReference type="EMBL" id="BAAACI010000001">
    <property type="protein sequence ID" value="GAA0766003.1"/>
    <property type="molecule type" value="Genomic_DNA"/>
</dbReference>
<sequence length="653" mass="74743">MNKIRRKKKTKSFVLFLIVISIFLTLIKRFSPTIFNNCNEISSTDTKIDVTVTSKDIFNNIRVYGTSNIDTSIKIAKSALDTSENVIMVSDENPLEGYIALPLSNMYDAPILLNGSENLDRNVKEEIRDLKASKIIIIGDETTISSKVEEQLINEGLIVDRIEGINLTYVSINIANKVGNSDKYFIVTEENLSDVMVVGSIAASEQIPIIILQDDYSQIYKFLKSKEKISCYFIGKNNAFYDTYSDLNLQIINTKDIYKANYNILTENKNNLDFSILMIASPENPASILCGGAICCNFNYPLIFAHKDNLYPYMEQFLVSNVGNIEKIFAIGDTSLISDDLLTPEYLGKTFYNAEKPLSTPTYDNSNQAVHPKVIYMENGWNGYKYWMGITPYPNGNDKYENPQILVSNDGLNYKALEGCKNPLDIPIDVNHGGHYSDITLCLVNNVMEVYFRYNPGKQDGSGPNNKVNMIYRVKSADGKIWSNKELMLSQDTFNQTYNYVCPIIIYSDNKYKLWFSNYSQNLYYTETTDWKNFDKVMKCNFKNKPSNFNLWHHDIIETDLGYELVINGYTDGDFSKQGLYYTLSKDGINFSLFKKILDVNPNYFAFDNKTLYKSSLVKLKDRYLLFYSAKNKNGKWRIGLAQNRNLLMNIDN</sequence>
<comment type="caution">
    <text evidence="1">The sequence shown here is derived from an EMBL/GenBank/DDBJ whole genome shotgun (WGS) entry which is preliminary data.</text>
</comment>
<keyword evidence="2" id="KW-1185">Reference proteome</keyword>
<evidence type="ECO:0008006" key="3">
    <source>
        <dbReference type="Google" id="ProtNLM"/>
    </source>
</evidence>
<dbReference type="Gene3D" id="2.115.10.20">
    <property type="entry name" value="Glycosyl hydrolase domain, family 43"/>
    <property type="match status" value="1"/>
</dbReference>
<name>A0ABN1KGS8_CLOSU</name>
<dbReference type="RefSeq" id="WP_343823007.1">
    <property type="nucleotide sequence ID" value="NZ_BAAACI010000001.1"/>
</dbReference>
<reference evidence="1 2" key="1">
    <citation type="journal article" date="2019" name="Int. J. Syst. Evol. Microbiol.">
        <title>The Global Catalogue of Microorganisms (GCM) 10K type strain sequencing project: providing services to taxonomists for standard genome sequencing and annotation.</title>
        <authorList>
            <consortium name="The Broad Institute Genomics Platform"/>
            <consortium name="The Broad Institute Genome Sequencing Center for Infectious Disease"/>
            <person name="Wu L."/>
            <person name="Ma J."/>
        </authorList>
    </citation>
    <scope>NUCLEOTIDE SEQUENCE [LARGE SCALE GENOMIC DNA]</scope>
    <source>
        <strain evidence="1 2">JCM 1417</strain>
    </source>
</reference>
<organism evidence="1 2">
    <name type="scientific">Clostridium subterminale</name>
    <dbReference type="NCBI Taxonomy" id="1550"/>
    <lineage>
        <taxon>Bacteria</taxon>
        <taxon>Bacillati</taxon>
        <taxon>Bacillota</taxon>
        <taxon>Clostridia</taxon>
        <taxon>Eubacteriales</taxon>
        <taxon>Clostridiaceae</taxon>
        <taxon>Clostridium</taxon>
    </lineage>
</organism>
<gene>
    <name evidence="1" type="ORF">GCM10008908_03230</name>
</gene>
<dbReference type="InterPro" id="IPR007253">
    <property type="entry name" value="Cell_wall-bd_2"/>
</dbReference>
<accession>A0ABN1KGS8</accession>
<dbReference type="Proteomes" id="UP001501047">
    <property type="component" value="Unassembled WGS sequence"/>
</dbReference>
<dbReference type="PANTHER" id="PTHR30032">
    <property type="entry name" value="N-ACETYLMURAMOYL-L-ALANINE AMIDASE-RELATED"/>
    <property type="match status" value="1"/>
</dbReference>
<protein>
    <recommendedName>
        <fullName evidence="3">Cell wall-binding repeat-containing protein</fullName>
    </recommendedName>
</protein>
<dbReference type="InterPro" id="IPR051922">
    <property type="entry name" value="Bact_Sporulation_Assoc"/>
</dbReference>
<evidence type="ECO:0000313" key="2">
    <source>
        <dbReference type="Proteomes" id="UP001501047"/>
    </source>
</evidence>
<dbReference type="PANTHER" id="PTHR30032:SF8">
    <property type="entry name" value="GERMINATION-SPECIFIC N-ACETYLMURAMOYL-L-ALANINE AMIDASE"/>
    <property type="match status" value="1"/>
</dbReference>
<dbReference type="InterPro" id="IPR023296">
    <property type="entry name" value="Glyco_hydro_beta-prop_sf"/>
</dbReference>
<proteinExistence type="predicted"/>